<gene>
    <name evidence="1" type="ORF">BRAA09T37739Z</name>
</gene>
<accession>A0A3P5YJH7</accession>
<organism evidence="1">
    <name type="scientific">Brassica campestris</name>
    <name type="common">Field mustard</name>
    <dbReference type="NCBI Taxonomy" id="3711"/>
    <lineage>
        <taxon>Eukaryota</taxon>
        <taxon>Viridiplantae</taxon>
        <taxon>Streptophyta</taxon>
        <taxon>Embryophyta</taxon>
        <taxon>Tracheophyta</taxon>
        <taxon>Spermatophyta</taxon>
        <taxon>Magnoliopsida</taxon>
        <taxon>eudicotyledons</taxon>
        <taxon>Gunneridae</taxon>
        <taxon>Pentapetalae</taxon>
        <taxon>rosids</taxon>
        <taxon>malvids</taxon>
        <taxon>Brassicales</taxon>
        <taxon>Brassicaceae</taxon>
        <taxon>Brassiceae</taxon>
        <taxon>Brassica</taxon>
    </lineage>
</organism>
<name>A0A3P5YJH7_BRACM</name>
<dbReference type="EMBL" id="LR031568">
    <property type="protein sequence ID" value="VDC60128.1"/>
    <property type="molecule type" value="Genomic_DNA"/>
</dbReference>
<dbReference type="AlphaFoldDB" id="A0A3P5YJH7"/>
<sequence length="66" mass="7877">MVNCWSCWRLPRRMDTGKRNSLCVLAYVLNICCRNCLSLCTWLGNTHRCYGGNRSWCNQWCTDQRR</sequence>
<proteinExistence type="predicted"/>
<evidence type="ECO:0000313" key="1">
    <source>
        <dbReference type="EMBL" id="VDC60128.1"/>
    </source>
</evidence>
<protein>
    <submittedName>
        <fullName evidence="1">Uncharacterized protein</fullName>
    </submittedName>
</protein>
<reference evidence="1" key="1">
    <citation type="submission" date="2018-11" db="EMBL/GenBank/DDBJ databases">
        <authorList>
            <consortium name="Genoscope - CEA"/>
            <person name="William W."/>
        </authorList>
    </citation>
    <scope>NUCLEOTIDE SEQUENCE</scope>
</reference>